<dbReference type="EMBL" id="WUAV01000002">
    <property type="protein sequence ID" value="KAF1767644.1"/>
    <property type="molecule type" value="Genomic_DNA"/>
</dbReference>
<name>A0A6A5HM06_CAERE</name>
<dbReference type="Gene3D" id="3.30.1370.110">
    <property type="match status" value="1"/>
</dbReference>
<dbReference type="SUPFAM" id="SSF160443">
    <property type="entry name" value="SMR domain-like"/>
    <property type="match status" value="1"/>
</dbReference>
<proteinExistence type="predicted"/>
<dbReference type="InterPro" id="IPR036063">
    <property type="entry name" value="Smr_dom_sf"/>
</dbReference>
<accession>A0A6A5HM06</accession>
<dbReference type="KEGG" id="crq:GCK72_007603"/>
<organism evidence="1 2">
    <name type="scientific">Caenorhabditis remanei</name>
    <name type="common">Caenorhabditis vulgaris</name>
    <dbReference type="NCBI Taxonomy" id="31234"/>
    <lineage>
        <taxon>Eukaryota</taxon>
        <taxon>Metazoa</taxon>
        <taxon>Ecdysozoa</taxon>
        <taxon>Nematoda</taxon>
        <taxon>Chromadorea</taxon>
        <taxon>Rhabditida</taxon>
        <taxon>Rhabditina</taxon>
        <taxon>Rhabditomorpha</taxon>
        <taxon>Rhabditoidea</taxon>
        <taxon>Rhabditidae</taxon>
        <taxon>Peloderinae</taxon>
        <taxon>Caenorhabditis</taxon>
    </lineage>
</organism>
<dbReference type="GeneID" id="78774464"/>
<protein>
    <recommendedName>
        <fullName evidence="3">Smr domain-containing protein</fullName>
    </recommendedName>
</protein>
<evidence type="ECO:0000313" key="2">
    <source>
        <dbReference type="Proteomes" id="UP000483820"/>
    </source>
</evidence>
<comment type="caution">
    <text evidence="1">The sequence shown here is derived from an EMBL/GenBank/DDBJ whole genome shotgun (WGS) entry which is preliminary data.</text>
</comment>
<gene>
    <name evidence="1" type="ORF">GCK72_007603</name>
</gene>
<dbReference type="AlphaFoldDB" id="A0A6A5HM06"/>
<sequence length="148" mass="17970">MDFDLKPLILFNLETLEAQNQFYDHIRVLHERRNDERDPFEREEQTRLIHNDIIERNHRLYRKSWNYFDTHFMSEEGLAMYAESVYEMMTDDEYMGVRKFTFNTGRGIHSPNGEPAIQNRLLNMFQGRPRCDVKIDEYNEGLVILECW</sequence>
<reference evidence="1 2" key="1">
    <citation type="submission" date="2019-12" db="EMBL/GenBank/DDBJ databases">
        <title>Chromosome-level assembly of the Caenorhabditis remanei genome.</title>
        <authorList>
            <person name="Teterina A.A."/>
            <person name="Willis J.H."/>
            <person name="Phillips P.C."/>
        </authorList>
    </citation>
    <scope>NUCLEOTIDE SEQUENCE [LARGE SCALE GENOMIC DNA]</scope>
    <source>
        <strain evidence="1 2">PX506</strain>
        <tissue evidence="1">Whole organism</tissue>
    </source>
</reference>
<evidence type="ECO:0000313" key="1">
    <source>
        <dbReference type="EMBL" id="KAF1767644.1"/>
    </source>
</evidence>
<dbReference type="CTD" id="78774464"/>
<evidence type="ECO:0008006" key="3">
    <source>
        <dbReference type="Google" id="ProtNLM"/>
    </source>
</evidence>
<dbReference type="RefSeq" id="XP_053590515.1">
    <property type="nucleotide sequence ID" value="XM_053726321.1"/>
</dbReference>
<dbReference type="Proteomes" id="UP000483820">
    <property type="component" value="Chromosome II"/>
</dbReference>